<dbReference type="PANTHER" id="PTHR21669:SF28">
    <property type="entry name" value="YEMANUCLEIN"/>
    <property type="match status" value="1"/>
</dbReference>
<feature type="compositionally biased region" description="Low complexity" evidence="2">
    <location>
        <begin position="438"/>
        <end position="451"/>
    </location>
</feature>
<feature type="compositionally biased region" description="Low complexity" evidence="2">
    <location>
        <begin position="392"/>
        <end position="415"/>
    </location>
</feature>
<reference evidence="5 6" key="1">
    <citation type="journal article" date="2020" name="Cell">
        <title>Large-Scale Comparative Analyses of Tick Genomes Elucidate Their Genetic Diversity and Vector Capacities.</title>
        <authorList>
            <consortium name="Tick Genome and Microbiome Consortium (TIGMIC)"/>
            <person name="Jia N."/>
            <person name="Wang J."/>
            <person name="Shi W."/>
            <person name="Du L."/>
            <person name="Sun Y."/>
            <person name="Zhan W."/>
            <person name="Jiang J.F."/>
            <person name="Wang Q."/>
            <person name="Zhang B."/>
            <person name="Ji P."/>
            <person name="Bell-Sakyi L."/>
            <person name="Cui X.M."/>
            <person name="Yuan T.T."/>
            <person name="Jiang B.G."/>
            <person name="Yang W.F."/>
            <person name="Lam T.T."/>
            <person name="Chang Q.C."/>
            <person name="Ding S.J."/>
            <person name="Wang X.J."/>
            <person name="Zhu J.G."/>
            <person name="Ruan X.D."/>
            <person name="Zhao L."/>
            <person name="Wei J.T."/>
            <person name="Ye R.Z."/>
            <person name="Que T.C."/>
            <person name="Du C.H."/>
            <person name="Zhou Y.H."/>
            <person name="Cheng J.X."/>
            <person name="Dai P.F."/>
            <person name="Guo W.B."/>
            <person name="Han X.H."/>
            <person name="Huang E.J."/>
            <person name="Li L.F."/>
            <person name="Wei W."/>
            <person name="Gao Y.C."/>
            <person name="Liu J.Z."/>
            <person name="Shao H.Z."/>
            <person name="Wang X."/>
            <person name="Wang C.C."/>
            <person name="Yang T.C."/>
            <person name="Huo Q.B."/>
            <person name="Li W."/>
            <person name="Chen H.Y."/>
            <person name="Chen S.E."/>
            <person name="Zhou L.G."/>
            <person name="Ni X.B."/>
            <person name="Tian J.H."/>
            <person name="Sheng Y."/>
            <person name="Liu T."/>
            <person name="Pan Y.S."/>
            <person name="Xia L.Y."/>
            <person name="Li J."/>
            <person name="Zhao F."/>
            <person name="Cao W.C."/>
        </authorList>
    </citation>
    <scope>NUCLEOTIDE SEQUENCE [LARGE SCALE GENOMIC DNA]</scope>
    <source>
        <strain evidence="5">HaeL-2018</strain>
    </source>
</reference>
<dbReference type="AlphaFoldDB" id="A0A9J6GG58"/>
<dbReference type="InterPro" id="IPR026947">
    <property type="entry name" value="UBN_middle_dom"/>
</dbReference>
<dbReference type="EMBL" id="JABSTR010000006">
    <property type="protein sequence ID" value="KAH9373847.1"/>
    <property type="molecule type" value="Genomic_DNA"/>
</dbReference>
<feature type="compositionally biased region" description="Pro residues" evidence="2">
    <location>
        <begin position="623"/>
        <end position="640"/>
    </location>
</feature>
<dbReference type="InterPro" id="IPR014840">
    <property type="entry name" value="HRD"/>
</dbReference>
<evidence type="ECO:0000256" key="1">
    <source>
        <dbReference type="ARBA" id="ARBA00022553"/>
    </source>
</evidence>
<accession>A0A9J6GG58</accession>
<feature type="domain" description="Ubinuclein middle" evidence="4">
    <location>
        <begin position="301"/>
        <end position="344"/>
    </location>
</feature>
<evidence type="ECO:0000259" key="3">
    <source>
        <dbReference type="Pfam" id="PF08729"/>
    </source>
</evidence>
<feature type="domain" description="Hpc2-related" evidence="3">
    <location>
        <begin position="75"/>
        <end position="120"/>
    </location>
</feature>
<feature type="compositionally biased region" description="Low complexity" evidence="2">
    <location>
        <begin position="193"/>
        <end position="203"/>
    </location>
</feature>
<evidence type="ECO:0000313" key="6">
    <source>
        <dbReference type="Proteomes" id="UP000821853"/>
    </source>
</evidence>
<dbReference type="PANTHER" id="PTHR21669">
    <property type="entry name" value="CAPZ-INTERACTING PROTEIN AND RELATED PROTEINS"/>
    <property type="match status" value="1"/>
</dbReference>
<keyword evidence="6" id="KW-1185">Reference proteome</keyword>
<dbReference type="OMA" id="KLRCYEL"/>
<evidence type="ECO:0000313" key="5">
    <source>
        <dbReference type="EMBL" id="KAH9373847.1"/>
    </source>
</evidence>
<protein>
    <recommendedName>
        <fullName evidence="7">Ubinuclein</fullName>
    </recommendedName>
</protein>
<feature type="region of interest" description="Disordered" evidence="2">
    <location>
        <begin position="190"/>
        <end position="225"/>
    </location>
</feature>
<evidence type="ECO:0000259" key="4">
    <source>
        <dbReference type="Pfam" id="PF14075"/>
    </source>
</evidence>
<feature type="compositionally biased region" description="Polar residues" evidence="2">
    <location>
        <begin position="643"/>
        <end position="658"/>
    </location>
</feature>
<dbReference type="Pfam" id="PF08729">
    <property type="entry name" value="HUN"/>
    <property type="match status" value="1"/>
</dbReference>
<feature type="region of interest" description="Disordered" evidence="2">
    <location>
        <begin position="548"/>
        <end position="580"/>
    </location>
</feature>
<dbReference type="VEuPathDB" id="VectorBase:HLOH_054893"/>
<proteinExistence type="predicted"/>
<keyword evidence="1" id="KW-0597">Phosphoprotein</keyword>
<organism evidence="5 6">
    <name type="scientific">Haemaphysalis longicornis</name>
    <name type="common">Bush tick</name>
    <dbReference type="NCBI Taxonomy" id="44386"/>
    <lineage>
        <taxon>Eukaryota</taxon>
        <taxon>Metazoa</taxon>
        <taxon>Ecdysozoa</taxon>
        <taxon>Arthropoda</taxon>
        <taxon>Chelicerata</taxon>
        <taxon>Arachnida</taxon>
        <taxon>Acari</taxon>
        <taxon>Parasitiformes</taxon>
        <taxon>Ixodida</taxon>
        <taxon>Ixodoidea</taxon>
        <taxon>Ixodidae</taxon>
        <taxon>Haemaphysalinae</taxon>
        <taxon>Haemaphysalis</taxon>
    </lineage>
</organism>
<name>A0A9J6GG58_HAELO</name>
<feature type="region of interest" description="Disordered" evidence="2">
    <location>
        <begin position="350"/>
        <end position="530"/>
    </location>
</feature>
<evidence type="ECO:0008006" key="7">
    <source>
        <dbReference type="Google" id="ProtNLM"/>
    </source>
</evidence>
<feature type="compositionally biased region" description="Basic residues" evidence="2">
    <location>
        <begin position="153"/>
        <end position="163"/>
    </location>
</feature>
<dbReference type="GO" id="GO:0005634">
    <property type="term" value="C:nucleus"/>
    <property type="evidence" value="ECO:0007669"/>
    <property type="project" value="TreeGrafter"/>
</dbReference>
<feature type="region of interest" description="Disordered" evidence="2">
    <location>
        <begin position="122"/>
        <end position="170"/>
    </location>
</feature>
<feature type="compositionally biased region" description="Pro residues" evidence="2">
    <location>
        <begin position="416"/>
        <end position="437"/>
    </location>
</feature>
<dbReference type="OrthoDB" id="68076at2759"/>
<feature type="region of interest" description="Disordered" evidence="2">
    <location>
        <begin position="594"/>
        <end position="658"/>
    </location>
</feature>
<gene>
    <name evidence="5" type="ORF">HPB48_009273</name>
</gene>
<feature type="compositionally biased region" description="Polar residues" evidence="2">
    <location>
        <begin position="519"/>
        <end position="530"/>
    </location>
</feature>
<sequence>MAEPRRIKLETAAHQAPAKQKRAEVCPTRRFQLTLVPFGQQETDSCPEYSYSDLLKSTRGSKHGKKRRKGRIAWEDYVDRGMGYDETDPFIDNGEAYDELVPSTLTTKHGGFYINAGELEFRTPSGSDSDDFQGKVRPRPVKRGPREGGVARRGPRPRGRPRLHRDTPEVNSAIAEAIESVVRGGGAVDEEVASGGASSSSSAGSGGDEPVGLVSPADARCPRLPDNLPAELEAELRARELGPGQRQSVFAYLACFLPCTKETLLKRAKKLRLDQEDGRLGEPLRRLKEALDAGQGLGDGRLREALCDVVRIKLRCYELSKIRTISAEEYLRSFLDTEVCPLWPANSPVTCQGPLPSKPRKPSLLPAPGLRKMPLHIDTGRESPCTPPTPVTIPSSPSVSGVPTSSTSTPTLVQTPTPPPSSTPTPAPPPPPPPPVVSSPAPTATSVPTSVILQSPGKTASADARPPHSSPPKPFLASQMLDRIITASLGNFPSSGEVPMASPRHLESSPKLEGAALPKSQQQQQLARTLPSNTALRLTPSYGFMEAFKRTLEQSEPPTSSGERGKGPYYKPDNLEGMKGFPYPVGYMPTRTSSAVVTAPDRPRPHVSVAQQPQPQHWRQRPTYPPPSASYPQPPRPYPFPSQSHGSKGASQGQGHVS</sequence>
<comment type="caution">
    <text evidence="5">The sequence shown here is derived from an EMBL/GenBank/DDBJ whole genome shotgun (WGS) entry which is preliminary data.</text>
</comment>
<dbReference type="Pfam" id="PF14075">
    <property type="entry name" value="UBN_AB"/>
    <property type="match status" value="2"/>
</dbReference>
<dbReference type="GO" id="GO:0006325">
    <property type="term" value="P:chromatin organization"/>
    <property type="evidence" value="ECO:0007669"/>
    <property type="project" value="TreeGrafter"/>
</dbReference>
<evidence type="ECO:0000256" key="2">
    <source>
        <dbReference type="SAM" id="MobiDB-lite"/>
    </source>
</evidence>
<dbReference type="Proteomes" id="UP000821853">
    <property type="component" value="Chromosome 4"/>
</dbReference>
<feature type="domain" description="Ubinuclein middle" evidence="4">
    <location>
        <begin position="232"/>
        <end position="292"/>
    </location>
</feature>